<dbReference type="RefSeq" id="XP_059604334.1">
    <property type="nucleotide sequence ID" value="XM_059750429.1"/>
</dbReference>
<dbReference type="VEuPathDB" id="FungiDB:An11g08110"/>
<evidence type="ECO:0000256" key="1">
    <source>
        <dbReference type="SAM" id="MobiDB-lite"/>
    </source>
</evidence>
<feature type="region of interest" description="Disordered" evidence="1">
    <location>
        <begin position="179"/>
        <end position="198"/>
    </location>
</feature>
<proteinExistence type="predicted"/>
<gene>
    <name evidence="2" type="ORF">An11g08110</name>
</gene>
<protein>
    <submittedName>
        <fullName evidence="2">Uncharacterized protein</fullName>
    </submittedName>
</protein>
<dbReference type="GeneID" id="84592365"/>
<accession>A0AAJ8BW22</accession>
<dbReference type="KEGG" id="ang:An11g08110"/>
<reference evidence="2" key="1">
    <citation type="submission" date="2025-02" db="EMBL/GenBank/DDBJ databases">
        <authorList>
            <consortium name="NCBI Genome Project"/>
        </authorList>
    </citation>
    <scope>NUCLEOTIDE SEQUENCE</scope>
</reference>
<sequence length="198" mass="21800">MCDDKCIESSDEYPWSYGLRLCIVTCQESPIKISSDVRFHMTRSIDSSNGAAALGSVTRDGSSDARALETHDTVPEKDITKCSPGYWGILRCTEHCIIGVRKHYNGGMDASWVACMKWKDQEPRDSNSEGDYPKGAIHAVFRQSFYFLAKLKGMIEAGQSLSGATILDTYSEGLPPGILELPNHSNPRSPSAFLAKRS</sequence>
<reference evidence="2" key="2">
    <citation type="submission" date="2025-08" db="UniProtKB">
        <authorList>
            <consortium name="RefSeq"/>
        </authorList>
    </citation>
    <scope>IDENTIFICATION</scope>
</reference>
<evidence type="ECO:0000313" key="2">
    <source>
        <dbReference type="RefSeq" id="XP_059604334.1"/>
    </source>
</evidence>
<name>A0AAJ8BW22_ASPNG</name>
<dbReference type="AlphaFoldDB" id="A0AAJ8BW22"/>
<organism evidence="2">
    <name type="scientific">Aspergillus niger</name>
    <dbReference type="NCBI Taxonomy" id="5061"/>
    <lineage>
        <taxon>Eukaryota</taxon>
        <taxon>Fungi</taxon>
        <taxon>Dikarya</taxon>
        <taxon>Ascomycota</taxon>
        <taxon>Pezizomycotina</taxon>
        <taxon>Eurotiomycetes</taxon>
        <taxon>Eurotiomycetidae</taxon>
        <taxon>Eurotiales</taxon>
        <taxon>Aspergillaceae</taxon>
        <taxon>Aspergillus</taxon>
        <taxon>Aspergillus subgen. Circumdati</taxon>
    </lineage>
</organism>